<dbReference type="Proteomes" id="UP001335648">
    <property type="component" value="Unassembled WGS sequence"/>
</dbReference>
<reference evidence="1 2" key="1">
    <citation type="journal article" date="2023" name="Mol. Biol. Evol.">
        <title>Genomics of Secondarily Temperate Adaptation in the Only Non-Antarctic Icefish.</title>
        <authorList>
            <person name="Rivera-Colon A.G."/>
            <person name="Rayamajhi N."/>
            <person name="Minhas B.F."/>
            <person name="Madrigal G."/>
            <person name="Bilyk K.T."/>
            <person name="Yoon V."/>
            <person name="Hune M."/>
            <person name="Gregory S."/>
            <person name="Cheng C.H.C."/>
            <person name="Catchen J.M."/>
        </authorList>
    </citation>
    <scope>NUCLEOTIDE SEQUENCE [LARGE SCALE GENOMIC DNA]</scope>
    <source>
        <strain evidence="1">JC2023a</strain>
    </source>
</reference>
<evidence type="ECO:0000313" key="1">
    <source>
        <dbReference type="EMBL" id="KAK5896502.1"/>
    </source>
</evidence>
<sequence length="78" mass="8512">MSRRLEKFPEICLPVGGEAQAGSEAQDVCKPEAQVCRFPVTQTCRGLEALVVVCSAAVRRGFKLSSTDSFVPWLPLED</sequence>
<name>A0AAN8C494_9TELE</name>
<keyword evidence="2" id="KW-1185">Reference proteome</keyword>
<dbReference type="EMBL" id="JAULUE010002053">
    <property type="protein sequence ID" value="KAK5896502.1"/>
    <property type="molecule type" value="Genomic_DNA"/>
</dbReference>
<protein>
    <submittedName>
        <fullName evidence="1">Uncharacterized protein</fullName>
    </submittedName>
</protein>
<gene>
    <name evidence="1" type="ORF">CesoFtcFv8_009651</name>
</gene>
<organism evidence="1 2">
    <name type="scientific">Champsocephalus esox</name>
    <name type="common">pike icefish</name>
    <dbReference type="NCBI Taxonomy" id="159716"/>
    <lineage>
        <taxon>Eukaryota</taxon>
        <taxon>Metazoa</taxon>
        <taxon>Chordata</taxon>
        <taxon>Craniata</taxon>
        <taxon>Vertebrata</taxon>
        <taxon>Euteleostomi</taxon>
        <taxon>Actinopterygii</taxon>
        <taxon>Neopterygii</taxon>
        <taxon>Teleostei</taxon>
        <taxon>Neoteleostei</taxon>
        <taxon>Acanthomorphata</taxon>
        <taxon>Eupercaria</taxon>
        <taxon>Perciformes</taxon>
        <taxon>Notothenioidei</taxon>
        <taxon>Channichthyidae</taxon>
        <taxon>Champsocephalus</taxon>
    </lineage>
</organism>
<comment type="caution">
    <text evidence="1">The sequence shown here is derived from an EMBL/GenBank/DDBJ whole genome shotgun (WGS) entry which is preliminary data.</text>
</comment>
<evidence type="ECO:0000313" key="2">
    <source>
        <dbReference type="Proteomes" id="UP001335648"/>
    </source>
</evidence>
<dbReference type="AlphaFoldDB" id="A0AAN8C494"/>
<accession>A0AAN8C494</accession>
<proteinExistence type="predicted"/>